<dbReference type="PANTHER" id="PTHR30348:SF4">
    <property type="entry name" value="DUF72 DOMAIN-CONTAINING PROTEIN"/>
    <property type="match status" value="1"/>
</dbReference>
<dbReference type="PANTHER" id="PTHR30348">
    <property type="entry name" value="UNCHARACTERIZED PROTEIN YECE"/>
    <property type="match status" value="1"/>
</dbReference>
<dbReference type="EMBL" id="QPJK01000012">
    <property type="protein sequence ID" value="RCW65664.1"/>
    <property type="molecule type" value="Genomic_DNA"/>
</dbReference>
<dbReference type="SUPFAM" id="SSF117396">
    <property type="entry name" value="TM1631-like"/>
    <property type="match status" value="1"/>
</dbReference>
<comment type="caution">
    <text evidence="1">The sequence shown here is derived from an EMBL/GenBank/DDBJ whole genome shotgun (WGS) entry which is preliminary data.</text>
</comment>
<dbReference type="Proteomes" id="UP000252884">
    <property type="component" value="Unassembled WGS sequence"/>
</dbReference>
<dbReference type="Pfam" id="PF01904">
    <property type="entry name" value="DUF72"/>
    <property type="match status" value="1"/>
</dbReference>
<evidence type="ECO:0000313" key="2">
    <source>
        <dbReference type="Proteomes" id="UP000252884"/>
    </source>
</evidence>
<dbReference type="AlphaFoldDB" id="A0A368XI35"/>
<evidence type="ECO:0000313" key="1">
    <source>
        <dbReference type="EMBL" id="RCW65664.1"/>
    </source>
</evidence>
<proteinExistence type="predicted"/>
<organism evidence="1 2">
    <name type="scientific">Pseudorhodoferax soli</name>
    <dbReference type="NCBI Taxonomy" id="545864"/>
    <lineage>
        <taxon>Bacteria</taxon>
        <taxon>Pseudomonadati</taxon>
        <taxon>Pseudomonadota</taxon>
        <taxon>Betaproteobacteria</taxon>
        <taxon>Burkholderiales</taxon>
        <taxon>Comamonadaceae</taxon>
    </lineage>
</organism>
<accession>A0A368XI35</accession>
<name>A0A368XI35_9BURK</name>
<keyword evidence="2" id="KW-1185">Reference proteome</keyword>
<dbReference type="InterPro" id="IPR036520">
    <property type="entry name" value="UPF0759_sf"/>
</dbReference>
<dbReference type="InterPro" id="IPR002763">
    <property type="entry name" value="DUF72"/>
</dbReference>
<dbReference type="Gene3D" id="3.20.20.410">
    <property type="entry name" value="Protein of unknown function UPF0759"/>
    <property type="match status" value="1"/>
</dbReference>
<reference evidence="1 2" key="1">
    <citation type="submission" date="2018-07" db="EMBL/GenBank/DDBJ databases">
        <title>Genomic Encyclopedia of Type Strains, Phase IV (KMG-IV): sequencing the most valuable type-strain genomes for metagenomic binning, comparative biology and taxonomic classification.</title>
        <authorList>
            <person name="Goeker M."/>
        </authorList>
    </citation>
    <scope>NUCLEOTIDE SEQUENCE [LARGE SCALE GENOMIC DNA]</scope>
    <source>
        <strain evidence="1 2">DSM 21634</strain>
    </source>
</reference>
<gene>
    <name evidence="1" type="ORF">DES41_112115</name>
</gene>
<protein>
    <submittedName>
        <fullName evidence="1">Uncharacterized protein YecE (DUF72 family)</fullName>
    </submittedName>
</protein>
<sequence length="261" mass="28649">MSIRVGIGGWTFEPWRNNFFPAGLPHSQELHFASRAVTAIEVNGTYYSTQSPKSFARWRDETPEDFVFSLKANRFATNRRVLADAGESIARFVGSGLSELGRKLGPIVWQFAPTKQFDAQDFEAFLALLPKAVDGLALRHVLDVRHPSFMVPAYLALARRYGCATVFADSDKFPSFADVTGDFVYARLMQSQAACTTGYEAEPLDRWADVARDWARGATPAGAPLVEPAPADGGPRDVFVFFINGAKERAPAAAQALIARL</sequence>
<dbReference type="OrthoDB" id="9780310at2"/>
<dbReference type="RefSeq" id="WP_114471756.1">
    <property type="nucleotide sequence ID" value="NZ_QPJK01000012.1"/>
</dbReference>